<proteinExistence type="predicted"/>
<evidence type="ECO:0000313" key="2">
    <source>
        <dbReference type="Proteomes" id="UP000799436"/>
    </source>
</evidence>
<dbReference type="EMBL" id="ML995950">
    <property type="protein sequence ID" value="KAF2763943.1"/>
    <property type="molecule type" value="Genomic_DNA"/>
</dbReference>
<accession>A0A6G1KTF2</accession>
<organism evidence="1 2">
    <name type="scientific">Teratosphaeria nubilosa</name>
    <dbReference type="NCBI Taxonomy" id="161662"/>
    <lineage>
        <taxon>Eukaryota</taxon>
        <taxon>Fungi</taxon>
        <taxon>Dikarya</taxon>
        <taxon>Ascomycota</taxon>
        <taxon>Pezizomycotina</taxon>
        <taxon>Dothideomycetes</taxon>
        <taxon>Dothideomycetidae</taxon>
        <taxon>Mycosphaerellales</taxon>
        <taxon>Teratosphaeriaceae</taxon>
        <taxon>Teratosphaeria</taxon>
    </lineage>
</organism>
<dbReference type="PROSITE" id="PS51257">
    <property type="entry name" value="PROKAR_LIPOPROTEIN"/>
    <property type="match status" value="1"/>
</dbReference>
<protein>
    <submittedName>
        <fullName evidence="1">Uncharacterized protein</fullName>
    </submittedName>
</protein>
<gene>
    <name evidence="1" type="ORF">EJ03DRAFT_332303</name>
</gene>
<sequence length="53" mass="5887">MTGPEYKKVALLSVISSSCTASGHGRNVFDGTLSLERLDSFPSIAMLRLWWTR</sequence>
<evidence type="ECO:0000313" key="1">
    <source>
        <dbReference type="EMBL" id="KAF2763943.1"/>
    </source>
</evidence>
<dbReference type="AlphaFoldDB" id="A0A6G1KTF2"/>
<keyword evidence="2" id="KW-1185">Reference proteome</keyword>
<name>A0A6G1KTF2_9PEZI</name>
<reference evidence="1" key="1">
    <citation type="journal article" date="2020" name="Stud. Mycol.">
        <title>101 Dothideomycetes genomes: a test case for predicting lifestyles and emergence of pathogens.</title>
        <authorList>
            <person name="Haridas S."/>
            <person name="Albert R."/>
            <person name="Binder M."/>
            <person name="Bloem J."/>
            <person name="Labutti K."/>
            <person name="Salamov A."/>
            <person name="Andreopoulos B."/>
            <person name="Baker S."/>
            <person name="Barry K."/>
            <person name="Bills G."/>
            <person name="Bluhm B."/>
            <person name="Cannon C."/>
            <person name="Castanera R."/>
            <person name="Culley D."/>
            <person name="Daum C."/>
            <person name="Ezra D."/>
            <person name="Gonzalez J."/>
            <person name="Henrissat B."/>
            <person name="Kuo A."/>
            <person name="Liang C."/>
            <person name="Lipzen A."/>
            <person name="Lutzoni F."/>
            <person name="Magnuson J."/>
            <person name="Mondo S."/>
            <person name="Nolan M."/>
            <person name="Ohm R."/>
            <person name="Pangilinan J."/>
            <person name="Park H.-J."/>
            <person name="Ramirez L."/>
            <person name="Alfaro M."/>
            <person name="Sun H."/>
            <person name="Tritt A."/>
            <person name="Yoshinaga Y."/>
            <person name="Zwiers L.-H."/>
            <person name="Turgeon B."/>
            <person name="Goodwin S."/>
            <person name="Spatafora J."/>
            <person name="Crous P."/>
            <person name="Grigoriev I."/>
        </authorList>
    </citation>
    <scope>NUCLEOTIDE SEQUENCE</scope>
    <source>
        <strain evidence="1">CBS 116005</strain>
    </source>
</reference>
<dbReference type="Proteomes" id="UP000799436">
    <property type="component" value="Unassembled WGS sequence"/>
</dbReference>